<evidence type="ECO:0000256" key="5">
    <source>
        <dbReference type="ARBA" id="ARBA00022840"/>
    </source>
</evidence>
<feature type="domain" description="Peptidase C39" evidence="11">
    <location>
        <begin position="9"/>
        <end position="129"/>
    </location>
</feature>
<evidence type="ECO:0000256" key="1">
    <source>
        <dbReference type="ARBA" id="ARBA00004651"/>
    </source>
</evidence>
<dbReference type="InterPro" id="IPR003593">
    <property type="entry name" value="AAA+_ATPase"/>
</dbReference>
<evidence type="ECO:0000256" key="2">
    <source>
        <dbReference type="ARBA" id="ARBA00022692"/>
    </source>
</evidence>
<evidence type="ECO:0000256" key="8">
    <source>
        <dbReference type="SAM" id="Phobius"/>
    </source>
</evidence>
<evidence type="ECO:0000259" key="9">
    <source>
        <dbReference type="PROSITE" id="PS50893"/>
    </source>
</evidence>
<feature type="domain" description="ABC transporter" evidence="9">
    <location>
        <begin position="485"/>
        <end position="723"/>
    </location>
</feature>
<keyword evidence="4" id="KW-0378">Hydrolase</keyword>
<keyword evidence="13" id="KW-1185">Reference proteome</keyword>
<dbReference type="EMBL" id="JAPDNS010000002">
    <property type="protein sequence ID" value="MCW3485551.1"/>
    <property type="molecule type" value="Genomic_DNA"/>
</dbReference>
<protein>
    <submittedName>
        <fullName evidence="12">Peptidase domain-containing ABC transporter</fullName>
    </submittedName>
</protein>
<dbReference type="Pfam" id="PF00664">
    <property type="entry name" value="ABC_membrane"/>
    <property type="match status" value="1"/>
</dbReference>
<dbReference type="InterPro" id="IPR011527">
    <property type="entry name" value="ABC1_TM_dom"/>
</dbReference>
<feature type="transmembrane region" description="Helical" evidence="8">
    <location>
        <begin position="168"/>
        <end position="186"/>
    </location>
</feature>
<accession>A0ABT3INJ9</accession>
<comment type="subcellular location">
    <subcellularLocation>
        <location evidence="1">Cell membrane</location>
        <topology evidence="1">Multi-pass membrane protein</topology>
    </subcellularLocation>
</comment>
<keyword evidence="7 8" id="KW-0472">Membrane</keyword>
<evidence type="ECO:0000256" key="4">
    <source>
        <dbReference type="ARBA" id="ARBA00022801"/>
    </source>
</evidence>
<dbReference type="PROSITE" id="PS50893">
    <property type="entry name" value="ABC_TRANSPORTER_2"/>
    <property type="match status" value="1"/>
</dbReference>
<dbReference type="SUPFAM" id="SSF52540">
    <property type="entry name" value="P-loop containing nucleoside triphosphate hydrolases"/>
    <property type="match status" value="1"/>
</dbReference>
<feature type="domain" description="ABC transmembrane type-1" evidence="10">
    <location>
        <begin position="172"/>
        <end position="451"/>
    </location>
</feature>
<evidence type="ECO:0000256" key="6">
    <source>
        <dbReference type="ARBA" id="ARBA00022989"/>
    </source>
</evidence>
<evidence type="ECO:0000313" key="12">
    <source>
        <dbReference type="EMBL" id="MCW3485551.1"/>
    </source>
</evidence>
<keyword evidence="3" id="KW-0547">Nucleotide-binding</keyword>
<keyword evidence="6 8" id="KW-1133">Transmembrane helix</keyword>
<dbReference type="Gene3D" id="3.90.70.10">
    <property type="entry name" value="Cysteine proteinases"/>
    <property type="match status" value="1"/>
</dbReference>
<dbReference type="RefSeq" id="WP_264732085.1">
    <property type="nucleotide sequence ID" value="NZ_JAPDNR010000001.1"/>
</dbReference>
<name>A0ABT3INJ9_9BACT</name>
<proteinExistence type="predicted"/>
<dbReference type="InterPro" id="IPR003439">
    <property type="entry name" value="ABC_transporter-like_ATP-bd"/>
</dbReference>
<keyword evidence="2 8" id="KW-0812">Transmembrane</keyword>
<evidence type="ECO:0000256" key="3">
    <source>
        <dbReference type="ARBA" id="ARBA00022741"/>
    </source>
</evidence>
<dbReference type="InterPro" id="IPR005074">
    <property type="entry name" value="Peptidase_C39"/>
</dbReference>
<evidence type="ECO:0000259" key="10">
    <source>
        <dbReference type="PROSITE" id="PS50929"/>
    </source>
</evidence>
<dbReference type="Gene3D" id="1.20.1560.10">
    <property type="entry name" value="ABC transporter type 1, transmembrane domain"/>
    <property type="match status" value="1"/>
</dbReference>
<gene>
    <name evidence="12" type="ORF">OL497_16695</name>
</gene>
<reference evidence="12 13" key="1">
    <citation type="submission" date="2022-10" db="EMBL/GenBank/DDBJ databases">
        <title>Chitinophaga nivalis PC15 sp. nov., isolated from Pyeongchang county, South Korea.</title>
        <authorList>
            <person name="Trinh H.N."/>
        </authorList>
    </citation>
    <scope>NUCLEOTIDE SEQUENCE [LARGE SCALE GENOMIC DNA]</scope>
    <source>
        <strain evidence="12 13">PC14</strain>
    </source>
</reference>
<dbReference type="InterPro" id="IPR027417">
    <property type="entry name" value="P-loop_NTPase"/>
</dbReference>
<dbReference type="InterPro" id="IPR036640">
    <property type="entry name" value="ABC1_TM_sf"/>
</dbReference>
<organism evidence="12 13">
    <name type="scientific">Chitinophaga nivalis</name>
    <dbReference type="NCBI Taxonomy" id="2991709"/>
    <lineage>
        <taxon>Bacteria</taxon>
        <taxon>Pseudomonadati</taxon>
        <taxon>Bacteroidota</taxon>
        <taxon>Chitinophagia</taxon>
        <taxon>Chitinophagales</taxon>
        <taxon>Chitinophagaceae</taxon>
        <taxon>Chitinophaga</taxon>
    </lineage>
</organism>
<evidence type="ECO:0000313" key="13">
    <source>
        <dbReference type="Proteomes" id="UP001207742"/>
    </source>
</evidence>
<feature type="transmembrane region" description="Helical" evidence="8">
    <location>
        <begin position="306"/>
        <end position="327"/>
    </location>
</feature>
<evidence type="ECO:0000259" key="11">
    <source>
        <dbReference type="PROSITE" id="PS50990"/>
    </source>
</evidence>
<dbReference type="PROSITE" id="PS50990">
    <property type="entry name" value="PEPTIDASE_C39"/>
    <property type="match status" value="1"/>
</dbReference>
<evidence type="ECO:0000256" key="7">
    <source>
        <dbReference type="ARBA" id="ARBA00023136"/>
    </source>
</evidence>
<comment type="caution">
    <text evidence="12">The sequence shown here is derived from an EMBL/GenBank/DDBJ whole genome shotgun (WGS) entry which is preliminary data.</text>
</comment>
<sequence>MKKFPNYLQYDEMDCGPTCLRIISRYYGRHFSLEYLRSLCHTTRVGSSLLDISEAAEKLGFRTFGARVSFEDLLTEDLYPCIAYWNQIHFIVIYKVRKNKIYVSDPGFGRIVYTAEEFKKGWSADGVNGIILNIAPTPALKDREEESPPKRKRGVHLIASYLFRYRQLLTQVICGLVITSLLQLAFPFLTQSIVDTGIFQHNLSFIYMILLAQLAIFIGKTTVEILRGFILTHLNARINISLLTDFYIKLMNLPLGFFDVKLTGDVLQRIADHQRIEKFLTTGSLSMLFSLINLVIFGIVLAFYNIQIFTVFATGSILYFIWISYFMKRRAMLDYKRFNQLILNQEKNLELIHGMQEIKLHNAERKKRWQWESLQVKLFRINLSGMSLEQLQTSGASLINELKNILISFLAARLVLDGNITLGIMLSVSYIIGQLNAPLAQLLEFMQTLQDAKLSISRINEIHNKPDESPIDQEYIKDVPETGALQLKNVSFKYHSGAMAPWVLRDINLHIPRNRVTAIVGASGSGKTTLLKLLLKFYDPTEGQVTIGDNIALKDIAHSTWRENCGAVLQEGYIFSDAITNNIAVGEESMNMEAVHRAAQIANIHDHITSLPLHYKTKIGTNGMGLSTGQKQRILIARAIYRNPEFLFFDEATSALDANNEKTIMENLNHIFEGKTVVVVAHRLSTVRHADQIIVLEQGQIVETGNHHSLIGQKGLYYNLIRNQLELGD</sequence>
<dbReference type="Pfam" id="PF03412">
    <property type="entry name" value="Peptidase_C39"/>
    <property type="match status" value="1"/>
</dbReference>
<keyword evidence="5" id="KW-0067">ATP-binding</keyword>
<dbReference type="InterPro" id="IPR039421">
    <property type="entry name" value="Type_1_exporter"/>
</dbReference>
<feature type="transmembrane region" description="Helical" evidence="8">
    <location>
        <begin position="410"/>
        <end position="432"/>
    </location>
</feature>
<dbReference type="CDD" id="cd02418">
    <property type="entry name" value="Peptidase_C39B"/>
    <property type="match status" value="1"/>
</dbReference>
<dbReference type="SUPFAM" id="SSF90123">
    <property type="entry name" value="ABC transporter transmembrane region"/>
    <property type="match status" value="1"/>
</dbReference>
<dbReference type="CDD" id="cd18571">
    <property type="entry name" value="ABC_6TM_peptidase_like"/>
    <property type="match status" value="1"/>
</dbReference>
<dbReference type="Gene3D" id="3.40.50.300">
    <property type="entry name" value="P-loop containing nucleotide triphosphate hydrolases"/>
    <property type="match status" value="1"/>
</dbReference>
<dbReference type="PANTHER" id="PTHR43394">
    <property type="entry name" value="ATP-DEPENDENT PERMEASE MDL1, MITOCHONDRIAL"/>
    <property type="match status" value="1"/>
</dbReference>
<dbReference type="PROSITE" id="PS50929">
    <property type="entry name" value="ABC_TM1F"/>
    <property type="match status" value="1"/>
</dbReference>
<dbReference type="Pfam" id="PF00005">
    <property type="entry name" value="ABC_tran"/>
    <property type="match status" value="1"/>
</dbReference>
<dbReference type="SMART" id="SM00382">
    <property type="entry name" value="AAA"/>
    <property type="match status" value="1"/>
</dbReference>
<dbReference type="PANTHER" id="PTHR43394:SF1">
    <property type="entry name" value="ATP-BINDING CASSETTE SUB-FAMILY B MEMBER 10, MITOCHONDRIAL"/>
    <property type="match status" value="1"/>
</dbReference>
<dbReference type="Proteomes" id="UP001207742">
    <property type="component" value="Unassembled WGS sequence"/>
</dbReference>
<feature type="transmembrane region" description="Helical" evidence="8">
    <location>
        <begin position="279"/>
        <end position="300"/>
    </location>
</feature>